<evidence type="ECO:0000313" key="1">
    <source>
        <dbReference type="EMBL" id="EPS45120.1"/>
    </source>
</evidence>
<evidence type="ECO:0000313" key="2">
    <source>
        <dbReference type="Proteomes" id="UP000015100"/>
    </source>
</evidence>
<dbReference type="HOGENOM" id="CLU_000288_34_12_1"/>
<sequence length="130" mass="13856">MLDQHHLNLPKPLRDSNSYTLGSIGSHNVVVACLPKGKTGSIPAALVATQMVNAFPSVRFVLMVGIGSGVPPKVRLGDMVVSVPTANSPGVVEWEVDNATQEIRRTGALNNPPDLLLTALSRLETEHELI</sequence>
<dbReference type="GO" id="GO:0003824">
    <property type="term" value="F:catalytic activity"/>
    <property type="evidence" value="ECO:0007669"/>
    <property type="project" value="InterPro"/>
</dbReference>
<dbReference type="OrthoDB" id="20872at2759"/>
<keyword evidence="2" id="KW-1185">Reference proteome</keyword>
<dbReference type="Proteomes" id="UP000015100">
    <property type="component" value="Unassembled WGS sequence"/>
</dbReference>
<protein>
    <recommendedName>
        <fullName evidence="3">Nucleoside phosphorylase domain-containing protein</fullName>
    </recommendedName>
</protein>
<dbReference type="GO" id="GO:0009116">
    <property type="term" value="P:nucleoside metabolic process"/>
    <property type="evidence" value="ECO:0007669"/>
    <property type="project" value="InterPro"/>
</dbReference>
<dbReference type="STRING" id="1284197.S8AQ85"/>
<dbReference type="OMA" id="VEWEVDN"/>
<evidence type="ECO:0008006" key="3">
    <source>
        <dbReference type="Google" id="ProtNLM"/>
    </source>
</evidence>
<dbReference type="InterPro" id="IPR035994">
    <property type="entry name" value="Nucleoside_phosphorylase_sf"/>
</dbReference>
<dbReference type="PANTHER" id="PTHR46082">
    <property type="entry name" value="ATP/GTP-BINDING PROTEIN-RELATED"/>
    <property type="match status" value="1"/>
</dbReference>
<dbReference type="Gene3D" id="3.40.50.1580">
    <property type="entry name" value="Nucleoside phosphorylase domain"/>
    <property type="match status" value="1"/>
</dbReference>
<organism evidence="1 2">
    <name type="scientific">Dactylellina haptotyla (strain CBS 200.50)</name>
    <name type="common">Nematode-trapping fungus</name>
    <name type="synonym">Monacrosporium haptotylum</name>
    <dbReference type="NCBI Taxonomy" id="1284197"/>
    <lineage>
        <taxon>Eukaryota</taxon>
        <taxon>Fungi</taxon>
        <taxon>Dikarya</taxon>
        <taxon>Ascomycota</taxon>
        <taxon>Pezizomycotina</taxon>
        <taxon>Orbiliomycetes</taxon>
        <taxon>Orbiliales</taxon>
        <taxon>Orbiliaceae</taxon>
        <taxon>Dactylellina</taxon>
    </lineage>
</organism>
<proteinExistence type="predicted"/>
<dbReference type="PANTHER" id="PTHR46082:SF11">
    <property type="entry name" value="AAA+ ATPASE DOMAIN-CONTAINING PROTEIN-RELATED"/>
    <property type="match status" value="1"/>
</dbReference>
<dbReference type="EMBL" id="AQGS01000023">
    <property type="protein sequence ID" value="EPS45120.1"/>
    <property type="molecule type" value="Genomic_DNA"/>
</dbReference>
<accession>S8AQ85</accession>
<dbReference type="eggNOG" id="KOG4177">
    <property type="taxonomic scope" value="Eukaryota"/>
</dbReference>
<name>S8AQ85_DACHA</name>
<reference evidence="1 2" key="1">
    <citation type="journal article" date="2013" name="PLoS Genet.">
        <title>Genomic mechanisms accounting for the adaptation to parasitism in nematode-trapping fungi.</title>
        <authorList>
            <person name="Meerupati T."/>
            <person name="Andersson K.M."/>
            <person name="Friman E."/>
            <person name="Kumar D."/>
            <person name="Tunlid A."/>
            <person name="Ahren D."/>
        </authorList>
    </citation>
    <scope>NUCLEOTIDE SEQUENCE [LARGE SCALE GENOMIC DNA]</scope>
    <source>
        <strain evidence="1 2">CBS 200.50</strain>
    </source>
</reference>
<reference evidence="2" key="2">
    <citation type="submission" date="2013-04" db="EMBL/GenBank/DDBJ databases">
        <title>Genomic mechanisms accounting for the adaptation to parasitism in nematode-trapping fungi.</title>
        <authorList>
            <person name="Ahren D.G."/>
        </authorList>
    </citation>
    <scope>NUCLEOTIDE SEQUENCE [LARGE SCALE GENOMIC DNA]</scope>
    <source>
        <strain evidence="2">CBS 200.50</strain>
    </source>
</reference>
<dbReference type="AlphaFoldDB" id="S8AQ85"/>
<dbReference type="SUPFAM" id="SSF53167">
    <property type="entry name" value="Purine and uridine phosphorylases"/>
    <property type="match status" value="1"/>
</dbReference>
<comment type="caution">
    <text evidence="1">The sequence shown here is derived from an EMBL/GenBank/DDBJ whole genome shotgun (WGS) entry which is preliminary data.</text>
</comment>
<gene>
    <name evidence="1" type="ORF">H072_897</name>
</gene>
<dbReference type="InterPro" id="IPR053137">
    <property type="entry name" value="NLR-like"/>
</dbReference>